<feature type="compositionally biased region" description="Basic and acidic residues" evidence="1">
    <location>
        <begin position="52"/>
        <end position="62"/>
    </location>
</feature>
<dbReference type="EMBL" id="LXQA011288354">
    <property type="protein sequence ID" value="MCI92015.1"/>
    <property type="molecule type" value="Genomic_DNA"/>
</dbReference>
<accession>A0A392VZF0</accession>
<keyword evidence="3" id="KW-1185">Reference proteome</keyword>
<organism evidence="2 3">
    <name type="scientific">Trifolium medium</name>
    <dbReference type="NCBI Taxonomy" id="97028"/>
    <lineage>
        <taxon>Eukaryota</taxon>
        <taxon>Viridiplantae</taxon>
        <taxon>Streptophyta</taxon>
        <taxon>Embryophyta</taxon>
        <taxon>Tracheophyta</taxon>
        <taxon>Spermatophyta</taxon>
        <taxon>Magnoliopsida</taxon>
        <taxon>eudicotyledons</taxon>
        <taxon>Gunneridae</taxon>
        <taxon>Pentapetalae</taxon>
        <taxon>rosids</taxon>
        <taxon>fabids</taxon>
        <taxon>Fabales</taxon>
        <taxon>Fabaceae</taxon>
        <taxon>Papilionoideae</taxon>
        <taxon>50 kb inversion clade</taxon>
        <taxon>NPAAA clade</taxon>
        <taxon>Hologalegina</taxon>
        <taxon>IRL clade</taxon>
        <taxon>Trifolieae</taxon>
        <taxon>Trifolium</taxon>
    </lineage>
</organism>
<evidence type="ECO:0000256" key="1">
    <source>
        <dbReference type="SAM" id="MobiDB-lite"/>
    </source>
</evidence>
<sequence length="62" mass="7168">VLRQVSEHRGQHLSTVYQNFRFKPGHVYVRRTPTSSFPVADPPPEPAYAPLRRSERVSRPPD</sequence>
<dbReference type="Proteomes" id="UP000265520">
    <property type="component" value="Unassembled WGS sequence"/>
</dbReference>
<comment type="caution">
    <text evidence="2">The sequence shown here is derived from an EMBL/GenBank/DDBJ whole genome shotgun (WGS) entry which is preliminary data.</text>
</comment>
<evidence type="ECO:0000313" key="3">
    <source>
        <dbReference type="Proteomes" id="UP000265520"/>
    </source>
</evidence>
<name>A0A392VZF0_9FABA</name>
<dbReference type="AlphaFoldDB" id="A0A392VZF0"/>
<evidence type="ECO:0000313" key="2">
    <source>
        <dbReference type="EMBL" id="MCI92015.1"/>
    </source>
</evidence>
<protein>
    <submittedName>
        <fullName evidence="2">Uncharacterized protein</fullName>
    </submittedName>
</protein>
<feature type="non-terminal residue" evidence="2">
    <location>
        <position position="62"/>
    </location>
</feature>
<feature type="non-terminal residue" evidence="2">
    <location>
        <position position="1"/>
    </location>
</feature>
<feature type="region of interest" description="Disordered" evidence="1">
    <location>
        <begin position="32"/>
        <end position="62"/>
    </location>
</feature>
<reference evidence="2 3" key="1">
    <citation type="journal article" date="2018" name="Front. Plant Sci.">
        <title>Red Clover (Trifolium pratense) and Zigzag Clover (T. medium) - A Picture of Genomic Similarities and Differences.</title>
        <authorList>
            <person name="Dluhosova J."/>
            <person name="Istvanek J."/>
            <person name="Nedelnik J."/>
            <person name="Repkova J."/>
        </authorList>
    </citation>
    <scope>NUCLEOTIDE SEQUENCE [LARGE SCALE GENOMIC DNA]</scope>
    <source>
        <strain evidence="3">cv. 10/8</strain>
        <tissue evidence="2">Leaf</tissue>
    </source>
</reference>
<proteinExistence type="predicted"/>